<dbReference type="AlphaFoldDB" id="A0A2C9TXU1"/>
<reference evidence="5" key="3">
    <citation type="journal article" date="2016" name="J. Infect. Dis.">
        <title>Comparative Genomics of Community-Associated Methicillin-Resistant Staphylococcus aureus Shows the Emergence of Clone ST8-USA300 in Geneva, Switzerland.</title>
        <authorList>
            <person name="Von Dach E."/>
            <person name="Diene S.M."/>
            <person name="Fankhauser C."/>
            <person name="Schrenzel J."/>
            <person name="Harbarth S."/>
            <person name="Francois P."/>
        </authorList>
    </citation>
    <scope>NUCLEOTIDE SEQUENCE</scope>
    <source>
        <strain evidence="5">MRSA_S26</strain>
    </source>
</reference>
<evidence type="ECO:0000313" key="5">
    <source>
        <dbReference type="EMBL" id="KSA81326.1"/>
    </source>
</evidence>
<reference evidence="4" key="1">
    <citation type="journal article" date="2015" name="J. Infect. Dis.">
        <title>Parallel Epidemics of Community-Associated Methicillin-Resistant Staphylococcus aureus USA300 Infection in North and South America.</title>
        <authorList>
            <person name="Planet P.J."/>
            <person name="Diaz L."/>
            <person name="Kolokotronis S.O."/>
            <person name="Narechania A."/>
            <person name="Reyes J."/>
            <person name="Xing G."/>
            <person name="Rincon S."/>
            <person name="Smith H."/>
            <person name="Panesso D."/>
            <person name="Ryan C."/>
            <person name="Smith D.P."/>
            <person name="Guzman M."/>
            <person name="Zurita J."/>
            <person name="Sebra R."/>
            <person name="Deikus G."/>
            <person name="Nolan R.L."/>
            <person name="Tenover F.C."/>
            <person name="Weinstock G.M."/>
            <person name="Robinson D.A."/>
            <person name="Arias C.A."/>
        </authorList>
    </citation>
    <scope>NUCLEOTIDE SEQUENCE</scope>
    <source>
        <strain evidence="3">CA15</strain>
        <strain evidence="4">M121</strain>
    </source>
</reference>
<dbReference type="EMBL" id="LALQ01000007">
    <property type="protein sequence ID" value="KMR58192.1"/>
    <property type="molecule type" value="Genomic_DNA"/>
</dbReference>
<dbReference type="Proteomes" id="UP000293434">
    <property type="component" value="Unassembled WGS sequence"/>
</dbReference>
<sequence length="45" mass="5396">MTKSASFAIFRFVTLIFLPFVKCFMNVMNYFWNSNNSPLLFLFTF</sequence>
<dbReference type="EMBL" id="RQTC01000262">
    <property type="protein sequence ID" value="RZH91159.1"/>
    <property type="molecule type" value="Genomic_DNA"/>
</dbReference>
<evidence type="ECO:0000313" key="4">
    <source>
        <dbReference type="EMBL" id="KMR58192.1"/>
    </source>
</evidence>
<evidence type="ECO:0000313" key="9">
    <source>
        <dbReference type="Proteomes" id="UP000217245"/>
    </source>
</evidence>
<dbReference type="EMBL" id="CP038850">
    <property type="protein sequence ID" value="QCT57253.1"/>
    <property type="molecule type" value="Genomic_DNA"/>
</dbReference>
<keyword evidence="1" id="KW-0812">Transmembrane</keyword>
<feature type="transmembrane region" description="Helical" evidence="1">
    <location>
        <begin position="12"/>
        <end position="32"/>
    </location>
</feature>
<name>A0A2C9TXU1_STAAU</name>
<evidence type="ECO:0000313" key="6">
    <source>
        <dbReference type="EMBL" id="QCT57253.1"/>
    </source>
</evidence>
<dbReference type="EMBL" id="RQTF01000185">
    <property type="protein sequence ID" value="RZI06537.1"/>
    <property type="molecule type" value="Genomic_DNA"/>
</dbReference>
<reference evidence="6" key="6">
    <citation type="submission" date="2019-04" db="EMBL/GenBank/DDBJ databases">
        <title>Whole-genome sequencing of local methicillin-resistant S. aureus strain Lr2.</title>
        <authorList>
            <person name="Ullah N."/>
            <person name="Ali A."/>
        </authorList>
    </citation>
    <scope>NUCLEOTIDE SEQUENCE [LARGE SCALE GENOMIC DNA]</scope>
    <source>
        <strain evidence="6">Lr2</strain>
    </source>
</reference>
<evidence type="ECO:0000313" key="10">
    <source>
        <dbReference type="Proteomes" id="UP000293434"/>
    </source>
</evidence>
<evidence type="ECO:0000313" key="2">
    <source>
        <dbReference type="EMBL" id="ATC71585.1"/>
    </source>
</evidence>
<evidence type="ECO:0000256" key="1">
    <source>
        <dbReference type="SAM" id="Phobius"/>
    </source>
</evidence>
<accession>A0A2C9TXU1</accession>
<accession>A0A1E8WZ74</accession>
<dbReference type="Proteomes" id="UP000217245">
    <property type="component" value="Chromosome"/>
</dbReference>
<dbReference type="Proteomes" id="UP000294017">
    <property type="component" value="Unassembled WGS sequence"/>
</dbReference>
<keyword evidence="1" id="KW-0472">Membrane</keyword>
<evidence type="ECO:0000313" key="7">
    <source>
        <dbReference type="EMBL" id="RZH91159.1"/>
    </source>
</evidence>
<evidence type="ECO:0000313" key="11">
    <source>
        <dbReference type="Proteomes" id="UP000294017"/>
    </source>
</evidence>
<dbReference type="EMBL" id="LFVP01000001">
    <property type="protein sequence ID" value="KSA81326.1"/>
    <property type="molecule type" value="Genomic_DNA"/>
</dbReference>
<reference evidence="10 11" key="5">
    <citation type="submission" date="2018-11" db="EMBL/GenBank/DDBJ databases">
        <title>Genomic profiling of Staphylococcus species from a Poultry farm system in KwaZulu-Natal, South Africa.</title>
        <authorList>
            <person name="Amoako D.G."/>
            <person name="Somboro A.M."/>
            <person name="Abia A.L.K."/>
            <person name="Bester L.A."/>
            <person name="Essack S.Y."/>
        </authorList>
    </citation>
    <scope>NUCLEOTIDE SEQUENCE [LARGE SCALE GENOMIC DNA]</scope>
    <source>
        <strain evidence="8 11">SA12</strain>
        <strain evidence="7 10">SA9</strain>
    </source>
</reference>
<dbReference type="EMBL" id="CP023391">
    <property type="protein sequence ID" value="ATC71585.1"/>
    <property type="molecule type" value="Genomic_DNA"/>
</dbReference>
<dbReference type="Proteomes" id="UP000052129">
    <property type="component" value="Unassembled WGS sequence"/>
</dbReference>
<keyword evidence="1" id="KW-1133">Transmembrane helix</keyword>
<reference evidence="2 9" key="4">
    <citation type="submission" date="2017-09" db="EMBL/GenBank/DDBJ databases">
        <title>A single nucleotide polymorphism in the Staphylococcus aureus virulence regulator SaeR abolishes pathogenesis.</title>
        <authorList>
            <person name="Copin R.J."/>
            <person name="Sause W."/>
            <person name="Shopsin B."/>
            <person name="Torres V.J."/>
        </authorList>
    </citation>
    <scope>NUCLEOTIDE SEQUENCE [LARGE SCALE GENOMIC DNA]</scope>
    <source>
        <strain evidence="9">Newman</strain>
        <strain evidence="2">Newman_D2C</strain>
    </source>
</reference>
<dbReference type="EMBL" id="LALJ01000024">
    <property type="protein sequence ID" value="KMR36041.1"/>
    <property type="molecule type" value="Genomic_DNA"/>
</dbReference>
<evidence type="ECO:0000313" key="3">
    <source>
        <dbReference type="EMBL" id="KMR36041.1"/>
    </source>
</evidence>
<organism evidence="4">
    <name type="scientific">Staphylococcus aureus</name>
    <dbReference type="NCBI Taxonomy" id="1280"/>
    <lineage>
        <taxon>Bacteria</taxon>
        <taxon>Bacillati</taxon>
        <taxon>Bacillota</taxon>
        <taxon>Bacilli</taxon>
        <taxon>Bacillales</taxon>
        <taxon>Staphylococcaceae</taxon>
        <taxon>Staphylococcus</taxon>
    </lineage>
</organism>
<reference evidence="5" key="2">
    <citation type="submission" date="2015-06" db="EMBL/GenBank/DDBJ databases">
        <authorList>
            <person name="Diene S.M."/>
            <person name="Von Dach E."/>
            <person name="Fankhauser C."/>
            <person name="Schrenzel J."/>
            <person name="Harbarth S."/>
            <person name="Francois P."/>
        </authorList>
    </citation>
    <scope>NUCLEOTIDE SEQUENCE</scope>
    <source>
        <strain evidence="5">MRSA_S26</strain>
    </source>
</reference>
<gene>
    <name evidence="5" type="ORF">ACR79_00325</name>
    <name evidence="2" type="ORF">CNH36_07920</name>
    <name evidence="6" type="ORF">E1948_07390</name>
    <name evidence="7" type="ORF">EIG94_12835</name>
    <name evidence="8" type="ORF">EIH03_10130</name>
    <name evidence="4" type="ORF">EP54_02500</name>
    <name evidence="3" type="ORF">EQ90_10045</name>
</gene>
<evidence type="ECO:0000313" key="8">
    <source>
        <dbReference type="EMBL" id="RZI06537.1"/>
    </source>
</evidence>
<protein>
    <submittedName>
        <fullName evidence="4">Uncharacterized protein</fullName>
    </submittedName>
</protein>
<proteinExistence type="predicted"/>